<organism evidence="2 3">
    <name type="scientific">Streptomyces poriferorum</name>
    <dbReference type="NCBI Taxonomy" id="2798799"/>
    <lineage>
        <taxon>Bacteria</taxon>
        <taxon>Bacillati</taxon>
        <taxon>Actinomycetota</taxon>
        <taxon>Actinomycetes</taxon>
        <taxon>Kitasatosporales</taxon>
        <taxon>Streptomycetaceae</taxon>
        <taxon>Streptomyces</taxon>
    </lineage>
</organism>
<dbReference type="EMBL" id="CP120988">
    <property type="protein sequence ID" value="WLQ55800.1"/>
    <property type="molecule type" value="Genomic_DNA"/>
</dbReference>
<dbReference type="Proteomes" id="UP001235744">
    <property type="component" value="Chromosome"/>
</dbReference>
<gene>
    <name evidence="2" type="ORF">P8A19_10245</name>
</gene>
<evidence type="ECO:0000313" key="3">
    <source>
        <dbReference type="Proteomes" id="UP001235744"/>
    </source>
</evidence>
<proteinExistence type="predicted"/>
<dbReference type="InterPro" id="IPR046300">
    <property type="entry name" value="DUF6415"/>
</dbReference>
<reference evidence="2 3" key="1">
    <citation type="submission" date="2023-03" db="EMBL/GenBank/DDBJ databases">
        <title>Isolation and description of six Streptomyces strains from soil environments, able to metabolize different microbial glucans.</title>
        <authorList>
            <person name="Widen T."/>
            <person name="Larsbrink J."/>
        </authorList>
    </citation>
    <scope>NUCLEOTIDE SEQUENCE [LARGE SCALE GENOMIC DNA]</scope>
    <source>
        <strain evidence="2 3">Alt2</strain>
    </source>
</reference>
<evidence type="ECO:0000256" key="1">
    <source>
        <dbReference type="SAM" id="MobiDB-lite"/>
    </source>
</evidence>
<keyword evidence="3" id="KW-1185">Reference proteome</keyword>
<dbReference type="RefSeq" id="WP_306071975.1">
    <property type="nucleotide sequence ID" value="NZ_CP120988.1"/>
</dbReference>
<feature type="region of interest" description="Disordered" evidence="1">
    <location>
        <begin position="139"/>
        <end position="175"/>
    </location>
</feature>
<protein>
    <submittedName>
        <fullName evidence="2">DUF6415 family natural product biosynthesis protein</fullName>
    </submittedName>
</protein>
<sequence length="175" mass="18277">MGVTSAKGEAPEDAVAQFEGRESAILESFVPDKVEVLALVGRALSWDPTSAEFPPTDEALELARVFTSYGRIVANDLSAVLAGVPADSPDVRCAQATLSEAGRRLGLMPLGPTVAPRVAAQRAQNLARLVQALNRSVGQIGEARVRPSPHSVRHEGAGPSARAPSAPSSARRHSP</sequence>
<dbReference type="Pfam" id="PF19979">
    <property type="entry name" value="DUF6415"/>
    <property type="match status" value="1"/>
</dbReference>
<name>A0ABY9IKU4_9ACTN</name>
<accession>A0ABY9IKU4</accession>
<feature type="compositionally biased region" description="Low complexity" evidence="1">
    <location>
        <begin position="159"/>
        <end position="169"/>
    </location>
</feature>
<evidence type="ECO:0000313" key="2">
    <source>
        <dbReference type="EMBL" id="WLQ55800.1"/>
    </source>
</evidence>